<gene>
    <name evidence="3" type="ORF">BBJ29_006540</name>
    <name evidence="2" type="ORF">BBP00_00007582</name>
</gene>
<proteinExistence type="predicted"/>
<feature type="domain" description="Tudor" evidence="1">
    <location>
        <begin position="67"/>
        <end position="125"/>
    </location>
</feature>
<reference evidence="4 5" key="1">
    <citation type="submission" date="2018-07" db="EMBL/GenBank/DDBJ databases">
        <title>Genome sequencing of oomycete isolates from Chile give support for New Zealand origin for Phytophthora kernoviae and make available the first Nothophytophthora sp. genome.</title>
        <authorList>
            <person name="Studholme D.J."/>
            <person name="Sanfuentes E."/>
            <person name="Panda P."/>
            <person name="Hill R."/>
            <person name="Sambles C."/>
            <person name="Grant M."/>
            <person name="Williams N.M."/>
            <person name="Mcdougal R.L."/>
        </authorList>
    </citation>
    <scope>NUCLEOTIDE SEQUENCE [LARGE SCALE GENOMIC DNA]</scope>
    <source>
        <strain evidence="2">Chile6</strain>
        <strain evidence="3">Chile7</strain>
    </source>
</reference>
<dbReference type="InterPro" id="IPR002999">
    <property type="entry name" value="Tudor"/>
</dbReference>
<dbReference type="InterPro" id="IPR041291">
    <property type="entry name" value="TUDOR_5"/>
</dbReference>
<protein>
    <recommendedName>
        <fullName evidence="1">Tudor domain-containing protein</fullName>
    </recommendedName>
</protein>
<accession>A0A3F2RJY6</accession>
<evidence type="ECO:0000313" key="5">
    <source>
        <dbReference type="Proteomes" id="UP000284657"/>
    </source>
</evidence>
<dbReference type="SMART" id="SM00333">
    <property type="entry name" value="TUDOR"/>
    <property type="match status" value="1"/>
</dbReference>
<dbReference type="Proteomes" id="UP000277300">
    <property type="component" value="Unassembled WGS sequence"/>
</dbReference>
<sequence length="183" mass="20436">MMTEQPIYGIGERVDGLYDENTDGMWYPGRIQCVHPGEDGFTFEVLYDDGEVEMHVRSEFLRKHVPGTICVGTRVLCRYDGGDEYYTGQVSDVQENGRYTIAYDDGEVEEDVPLDHIVEPKENEEEVEPSEAMNDVEPAQALQEGGDEDVEAQTYSVHTRQVHYYACEGKQDGGVIVGSAGAL</sequence>
<dbReference type="SUPFAM" id="SSF63748">
    <property type="entry name" value="Tudor/PWWP/MBT"/>
    <property type="match status" value="1"/>
</dbReference>
<organism evidence="2 4">
    <name type="scientific">Phytophthora kernoviae</name>
    <dbReference type="NCBI Taxonomy" id="325452"/>
    <lineage>
        <taxon>Eukaryota</taxon>
        <taxon>Sar</taxon>
        <taxon>Stramenopiles</taxon>
        <taxon>Oomycota</taxon>
        <taxon>Peronosporomycetes</taxon>
        <taxon>Peronosporales</taxon>
        <taxon>Peronosporaceae</taxon>
        <taxon>Phytophthora</taxon>
    </lineage>
</organism>
<dbReference type="EMBL" id="MBDO02000316">
    <property type="protein sequence ID" value="RLN57279.1"/>
    <property type="molecule type" value="Genomic_DNA"/>
</dbReference>
<evidence type="ECO:0000313" key="2">
    <source>
        <dbReference type="EMBL" id="RLN57279.1"/>
    </source>
</evidence>
<dbReference type="CDD" id="cd04508">
    <property type="entry name" value="Tudor_SF"/>
    <property type="match status" value="1"/>
</dbReference>
<evidence type="ECO:0000259" key="1">
    <source>
        <dbReference type="SMART" id="SM00333"/>
    </source>
</evidence>
<dbReference type="Gene3D" id="2.30.30.140">
    <property type="match status" value="2"/>
</dbReference>
<dbReference type="Proteomes" id="UP000284657">
    <property type="component" value="Unassembled WGS sequence"/>
</dbReference>
<evidence type="ECO:0000313" key="4">
    <source>
        <dbReference type="Proteomes" id="UP000277300"/>
    </source>
</evidence>
<comment type="caution">
    <text evidence="2">The sequence shown here is derived from an EMBL/GenBank/DDBJ whole genome shotgun (WGS) entry which is preliminary data.</text>
</comment>
<dbReference type="Pfam" id="PF18359">
    <property type="entry name" value="Tudor_5"/>
    <property type="match status" value="1"/>
</dbReference>
<dbReference type="AlphaFoldDB" id="A0A3F2RJY6"/>
<dbReference type="EMBL" id="MBAD02000609">
    <property type="protein sequence ID" value="RLN65212.1"/>
    <property type="molecule type" value="Genomic_DNA"/>
</dbReference>
<evidence type="ECO:0000313" key="3">
    <source>
        <dbReference type="EMBL" id="RLN65212.1"/>
    </source>
</evidence>
<dbReference type="OrthoDB" id="79847at2759"/>
<name>A0A3F2RJY6_9STRA</name>